<dbReference type="EMBL" id="CAXDID020000008">
    <property type="protein sequence ID" value="CAL5977788.1"/>
    <property type="molecule type" value="Genomic_DNA"/>
</dbReference>
<evidence type="ECO:0000313" key="4">
    <source>
        <dbReference type="EMBL" id="CAL5977788.1"/>
    </source>
</evidence>
<evidence type="ECO:0000313" key="3">
    <source>
        <dbReference type="EMBL" id="CAI9919265.1"/>
    </source>
</evidence>
<comment type="caution">
    <text evidence="3">The sequence shown here is derived from an EMBL/GenBank/DDBJ whole genome shotgun (WGS) entry which is preliminary data.</text>
</comment>
<feature type="transmembrane region" description="Helical" evidence="1">
    <location>
        <begin position="23"/>
        <end position="46"/>
    </location>
</feature>
<accession>A0AA86NGJ4</accession>
<evidence type="ECO:0000256" key="1">
    <source>
        <dbReference type="SAM" id="Phobius"/>
    </source>
</evidence>
<reference evidence="4 6" key="2">
    <citation type="submission" date="2024-07" db="EMBL/GenBank/DDBJ databases">
        <authorList>
            <person name="Akdeniz Z."/>
        </authorList>
    </citation>
    <scope>NUCLEOTIDE SEQUENCE [LARGE SCALE GENOMIC DNA]</scope>
</reference>
<keyword evidence="1" id="KW-1133">Transmembrane helix</keyword>
<protein>
    <submittedName>
        <fullName evidence="4">Hypothetical_protein</fullName>
    </submittedName>
</protein>
<evidence type="ECO:0000313" key="5">
    <source>
        <dbReference type="EMBL" id="CAL5977792.1"/>
    </source>
</evidence>
<dbReference type="AlphaFoldDB" id="A0AA86NGJ4"/>
<dbReference type="EMBL" id="CATOUU010000171">
    <property type="protein sequence ID" value="CAI9919263.1"/>
    <property type="molecule type" value="Genomic_DNA"/>
</dbReference>
<gene>
    <name evidence="4" type="ORF">HINF_LOCUS4474</name>
    <name evidence="5" type="ORF">HINF_LOCUS4476</name>
    <name evidence="2" type="ORF">HINF_LOCUS6908</name>
    <name evidence="3" type="ORF">HINF_LOCUS6910</name>
</gene>
<name>A0AA86NGJ4_9EUKA</name>
<dbReference type="Proteomes" id="UP001642409">
    <property type="component" value="Unassembled WGS sequence"/>
</dbReference>
<reference evidence="3" key="1">
    <citation type="submission" date="2023-06" db="EMBL/GenBank/DDBJ databases">
        <authorList>
            <person name="Kurt Z."/>
        </authorList>
    </citation>
    <scope>NUCLEOTIDE SEQUENCE</scope>
</reference>
<keyword evidence="1" id="KW-0472">Membrane</keyword>
<dbReference type="EMBL" id="CATOUU010000171">
    <property type="protein sequence ID" value="CAI9919265.1"/>
    <property type="molecule type" value="Genomic_DNA"/>
</dbReference>
<evidence type="ECO:0000313" key="6">
    <source>
        <dbReference type="Proteomes" id="UP001642409"/>
    </source>
</evidence>
<keyword evidence="6" id="KW-1185">Reference proteome</keyword>
<dbReference type="EMBL" id="CAXDID020000008">
    <property type="protein sequence ID" value="CAL5977792.1"/>
    <property type="molecule type" value="Genomic_DNA"/>
</dbReference>
<keyword evidence="1" id="KW-0812">Transmembrane</keyword>
<organism evidence="3">
    <name type="scientific">Hexamita inflata</name>
    <dbReference type="NCBI Taxonomy" id="28002"/>
    <lineage>
        <taxon>Eukaryota</taxon>
        <taxon>Metamonada</taxon>
        <taxon>Diplomonadida</taxon>
        <taxon>Hexamitidae</taxon>
        <taxon>Hexamitinae</taxon>
        <taxon>Hexamita</taxon>
    </lineage>
</organism>
<evidence type="ECO:0000313" key="2">
    <source>
        <dbReference type="EMBL" id="CAI9919263.1"/>
    </source>
</evidence>
<sequence>MKRCITQPHIHSVINIQQFYRGISISLAVVGILVRKLIQAIILLLCTQLRKTLELITILGQLITLRRYLQGQLFLCNDVKNTNELVLAQSHCKQHIISIYDARRGVAAELSVC</sequence>
<proteinExistence type="predicted"/>